<gene>
    <name evidence="3" type="ORF">HMPREF9555_01521</name>
</gene>
<dbReference type="Pfam" id="PF03795">
    <property type="entry name" value="YCII"/>
    <property type="match status" value="1"/>
</dbReference>
<dbReference type="InterPro" id="IPR005545">
    <property type="entry name" value="YCII"/>
</dbReference>
<protein>
    <recommendedName>
        <fullName evidence="2">YCII-related domain-containing protein</fullName>
    </recommendedName>
</protein>
<organism evidence="3 4">
    <name type="scientific">Selenomonas artemidis F0399</name>
    <dbReference type="NCBI Taxonomy" id="749551"/>
    <lineage>
        <taxon>Bacteria</taxon>
        <taxon>Bacillati</taxon>
        <taxon>Bacillota</taxon>
        <taxon>Negativicutes</taxon>
        <taxon>Selenomonadales</taxon>
        <taxon>Selenomonadaceae</taxon>
        <taxon>Selenomonas</taxon>
    </lineage>
</organism>
<dbReference type="Proteomes" id="UP000004633">
    <property type="component" value="Unassembled WGS sequence"/>
</dbReference>
<dbReference type="PANTHER" id="PTHR37828">
    <property type="entry name" value="GSR2449 PROTEIN"/>
    <property type="match status" value="1"/>
</dbReference>
<comment type="caution">
    <text evidence="3">The sequence shown here is derived from an EMBL/GenBank/DDBJ whole genome shotgun (WGS) entry which is preliminary data.</text>
</comment>
<proteinExistence type="inferred from homology"/>
<dbReference type="STRING" id="749551.HMPREF9555_01521"/>
<keyword evidence="4" id="KW-1185">Reference proteome</keyword>
<name>E7N3E5_9FIRM</name>
<sequence>MYQAYQWKGERSMYIVSEYIDRDKLPAERADELMTAHRAWFKAHFDRGDFLIVGSYLDAEGAGIMIAQAESREALEAILRGDVFYADNMARYEVHEFRAAMVADGITAYTGK</sequence>
<evidence type="ECO:0000313" key="4">
    <source>
        <dbReference type="Proteomes" id="UP000004633"/>
    </source>
</evidence>
<feature type="domain" description="YCII-related" evidence="2">
    <location>
        <begin position="14"/>
        <end position="98"/>
    </location>
</feature>
<evidence type="ECO:0000313" key="3">
    <source>
        <dbReference type="EMBL" id="EFW29301.1"/>
    </source>
</evidence>
<dbReference type="InterPro" id="IPR011008">
    <property type="entry name" value="Dimeric_a/b-barrel"/>
</dbReference>
<accession>E7N3E5</accession>
<dbReference type="AlphaFoldDB" id="E7N3E5"/>
<comment type="similarity">
    <text evidence="1">Belongs to the YciI family.</text>
</comment>
<reference evidence="3 4" key="1">
    <citation type="submission" date="2010-08" db="EMBL/GenBank/DDBJ databases">
        <authorList>
            <person name="Weinstock G."/>
            <person name="Sodergren E."/>
            <person name="Clifton S."/>
            <person name="Fulton L."/>
            <person name="Fulton B."/>
            <person name="Courtney L."/>
            <person name="Fronick C."/>
            <person name="Harrison M."/>
            <person name="Strong C."/>
            <person name="Farmer C."/>
            <person name="Delahaunty K."/>
            <person name="Markovic C."/>
            <person name="Hall O."/>
            <person name="Minx P."/>
            <person name="Tomlinson C."/>
            <person name="Mitreva M."/>
            <person name="Hou S."/>
            <person name="Chen J."/>
            <person name="Wollam A."/>
            <person name="Pepin K.H."/>
            <person name="Johnson M."/>
            <person name="Bhonagiri V."/>
            <person name="Zhang X."/>
            <person name="Suruliraj S."/>
            <person name="Warren W."/>
            <person name="Chinwalla A."/>
            <person name="Mardis E.R."/>
            <person name="Wilson R.K."/>
        </authorList>
    </citation>
    <scope>NUCLEOTIDE SEQUENCE [LARGE SCALE GENOMIC DNA]</scope>
    <source>
        <strain evidence="3 4">F0399</strain>
    </source>
</reference>
<dbReference type="Gene3D" id="3.30.70.1060">
    <property type="entry name" value="Dimeric alpha+beta barrel"/>
    <property type="match status" value="1"/>
</dbReference>
<evidence type="ECO:0000256" key="1">
    <source>
        <dbReference type="ARBA" id="ARBA00007689"/>
    </source>
</evidence>
<evidence type="ECO:0000259" key="2">
    <source>
        <dbReference type="Pfam" id="PF03795"/>
    </source>
</evidence>
<dbReference type="PANTHER" id="PTHR37828:SF1">
    <property type="entry name" value="YCII-RELATED DOMAIN-CONTAINING PROTEIN"/>
    <property type="match status" value="1"/>
</dbReference>
<dbReference type="HOGENOM" id="CLU_110355_6_1_9"/>
<dbReference type="SUPFAM" id="SSF54909">
    <property type="entry name" value="Dimeric alpha+beta barrel"/>
    <property type="match status" value="1"/>
</dbReference>
<dbReference type="EMBL" id="AECV01000031">
    <property type="protein sequence ID" value="EFW29301.1"/>
    <property type="molecule type" value="Genomic_DNA"/>
</dbReference>